<sequence>MKVSINRNLRVMKKTILSKKDLEILGETISRHGYIVSFDDLRVLLKDISYNALKKRIRLLVQRGWLIRIKRGVYAVASLESHSFSNIPPLAISRVFVPDSYVSFEFALNYHGHFDQLPDTVTAVSTSNPKTYRFQNLEYRFVKAKPEMMTGYVEITIDGQKARVAEIEKALLDFLHFRKDSYTVDLVLEKLKEAGTDLDSKKLADHAKLYPITVQRRMGFLLDIAGIDSNKLYENIKNTPGFAKLTKNSTIFNAKWRLYFEDRFVK</sequence>
<gene>
    <name evidence="2" type="ORF">COY37_05100</name>
</gene>
<evidence type="ECO:0000259" key="1">
    <source>
        <dbReference type="Pfam" id="PF13338"/>
    </source>
</evidence>
<dbReference type="Proteomes" id="UP000230956">
    <property type="component" value="Unassembled WGS sequence"/>
</dbReference>
<reference evidence="3" key="1">
    <citation type="submission" date="2017-09" db="EMBL/GenBank/DDBJ databases">
        <title>Depth-based differentiation of microbial function through sediment-hosted aquifers and enrichment of novel symbionts in the deep terrestrial subsurface.</title>
        <authorList>
            <person name="Probst A.J."/>
            <person name="Ladd B."/>
            <person name="Jarett J.K."/>
            <person name="Geller-Mcgrath D.E."/>
            <person name="Sieber C.M.K."/>
            <person name="Emerson J.B."/>
            <person name="Anantharaman K."/>
            <person name="Thomas B.C."/>
            <person name="Malmstrom R."/>
            <person name="Stieglmeier M."/>
            <person name="Klingl A."/>
            <person name="Woyke T."/>
            <person name="Ryan C.M."/>
            <person name="Banfield J.F."/>
        </authorList>
    </citation>
    <scope>NUCLEOTIDE SEQUENCE [LARGE SCALE GENOMIC DNA]</scope>
</reference>
<organism evidence="2 3">
    <name type="scientific">Candidatus Aquicultor secundus</name>
    <dbReference type="NCBI Taxonomy" id="1973895"/>
    <lineage>
        <taxon>Bacteria</taxon>
        <taxon>Bacillati</taxon>
        <taxon>Actinomycetota</taxon>
        <taxon>Candidatus Aquicultoria</taxon>
        <taxon>Candidatus Aquicultorales</taxon>
        <taxon>Candidatus Aquicultoraceae</taxon>
        <taxon>Candidatus Aquicultor</taxon>
    </lineage>
</organism>
<evidence type="ECO:0000313" key="3">
    <source>
        <dbReference type="Proteomes" id="UP000230956"/>
    </source>
</evidence>
<feature type="domain" description="AbiEi antitoxin N-terminal" evidence="1">
    <location>
        <begin position="28"/>
        <end position="77"/>
    </location>
</feature>
<dbReference type="Pfam" id="PF13338">
    <property type="entry name" value="AbiEi_4"/>
    <property type="match status" value="1"/>
</dbReference>
<dbReference type="InterPro" id="IPR025159">
    <property type="entry name" value="AbiEi_N"/>
</dbReference>
<dbReference type="AlphaFoldDB" id="A0A2M7T935"/>
<name>A0A2M7T935_9ACTN</name>
<evidence type="ECO:0000313" key="2">
    <source>
        <dbReference type="EMBL" id="PIZ39311.1"/>
    </source>
</evidence>
<dbReference type="EMBL" id="PFNG01000123">
    <property type="protein sequence ID" value="PIZ39311.1"/>
    <property type="molecule type" value="Genomic_DNA"/>
</dbReference>
<proteinExistence type="predicted"/>
<protein>
    <recommendedName>
        <fullName evidence="1">AbiEi antitoxin N-terminal domain-containing protein</fullName>
    </recommendedName>
</protein>
<comment type="caution">
    <text evidence="2">The sequence shown here is derived from an EMBL/GenBank/DDBJ whole genome shotgun (WGS) entry which is preliminary data.</text>
</comment>
<accession>A0A2M7T935</accession>